<accession>A0A2A7MEM1</accession>
<dbReference type="InterPro" id="IPR023214">
    <property type="entry name" value="HAD_sf"/>
</dbReference>
<evidence type="ECO:0000313" key="2">
    <source>
        <dbReference type="Proteomes" id="UP000220840"/>
    </source>
</evidence>
<dbReference type="NCBIfam" id="TIGR01484">
    <property type="entry name" value="HAD-SF-IIB"/>
    <property type="match status" value="1"/>
</dbReference>
<organism evidence="1 2">
    <name type="scientific">Clostridium neonatale</name>
    <dbReference type="NCBI Taxonomy" id="137838"/>
    <lineage>
        <taxon>Bacteria</taxon>
        <taxon>Bacillati</taxon>
        <taxon>Bacillota</taxon>
        <taxon>Clostridia</taxon>
        <taxon>Eubacteriales</taxon>
        <taxon>Clostridiaceae</taxon>
        <taxon>Clostridium</taxon>
    </lineage>
</organism>
<dbReference type="PROSITE" id="PS01228">
    <property type="entry name" value="COF_1"/>
    <property type="match status" value="1"/>
</dbReference>
<dbReference type="Proteomes" id="UP000220840">
    <property type="component" value="Unassembled WGS sequence"/>
</dbReference>
<dbReference type="NCBIfam" id="TIGR00099">
    <property type="entry name" value="Cof-subfamily"/>
    <property type="match status" value="1"/>
</dbReference>
<evidence type="ECO:0000313" key="1">
    <source>
        <dbReference type="EMBL" id="PEG29977.1"/>
    </source>
</evidence>
<dbReference type="InterPro" id="IPR000150">
    <property type="entry name" value="Cof"/>
</dbReference>
<sequence length="268" mass="30374">MDKCKIVFSDIDGTLLTSENKIGENTNKKIKELEYLGIPFVLVSARMPEGIYLVQKALNIKSPIVCYSGGLIIDEENKIIDSRGIKVSKAIEVKKYVKDNWKDICCSVYSYNNWIADDIKNKWIIQESEITKAIPIIGELTDVLENNQEIHKILCIGDADIINEAVNKLKEKYPELSIYKSKDTYLEIMEGQANKADAVKILCDSMNINIKHSISFGDNYNDIDMLKTTGKSYAMGNAPEEVKMQADYVTLDNNNEGIFEVLKKYSFK</sequence>
<dbReference type="GO" id="GO:0000287">
    <property type="term" value="F:magnesium ion binding"/>
    <property type="evidence" value="ECO:0007669"/>
    <property type="project" value="TreeGrafter"/>
</dbReference>
<dbReference type="RefSeq" id="WP_058294146.1">
    <property type="nucleotide sequence ID" value="NZ_CAKJVD010000019.1"/>
</dbReference>
<comment type="caution">
    <text evidence="1">The sequence shown here is derived from an EMBL/GenBank/DDBJ whole genome shotgun (WGS) entry which is preliminary data.</text>
</comment>
<dbReference type="Gene3D" id="3.30.1240.10">
    <property type="match status" value="1"/>
</dbReference>
<keyword evidence="1" id="KW-0378">Hydrolase</keyword>
<gene>
    <name evidence="1" type="ORF">CQ394_15165</name>
</gene>
<dbReference type="EMBL" id="PDCJ01000002">
    <property type="protein sequence ID" value="PEG29977.1"/>
    <property type="molecule type" value="Genomic_DNA"/>
</dbReference>
<dbReference type="AlphaFoldDB" id="A0A2A7MEM1"/>
<dbReference type="SFLD" id="SFLDG01140">
    <property type="entry name" value="C2.B:_Phosphomannomutase_and_P"/>
    <property type="match status" value="1"/>
</dbReference>
<dbReference type="OrthoDB" id="9781413at2"/>
<dbReference type="GO" id="GO:0016791">
    <property type="term" value="F:phosphatase activity"/>
    <property type="evidence" value="ECO:0007669"/>
    <property type="project" value="TreeGrafter"/>
</dbReference>
<dbReference type="GO" id="GO:0005829">
    <property type="term" value="C:cytosol"/>
    <property type="evidence" value="ECO:0007669"/>
    <property type="project" value="TreeGrafter"/>
</dbReference>
<keyword evidence="2" id="KW-1185">Reference proteome</keyword>
<protein>
    <submittedName>
        <fullName evidence="1">Cof-type HAD-IIB family hydrolase</fullName>
    </submittedName>
</protein>
<dbReference type="STRING" id="137838.GCA_001458595_01266"/>
<dbReference type="SFLD" id="SFLDS00003">
    <property type="entry name" value="Haloacid_Dehalogenase"/>
    <property type="match status" value="1"/>
</dbReference>
<reference evidence="1 2" key="1">
    <citation type="submission" date="2017-10" db="EMBL/GenBank/DDBJ databases">
        <title>Effective Description of Clostridium neonatale sp. nov. linked to necrotizing enterocolitis in neonates and a clarification of species assignable to the genus Clostridium (Prazmowski 1880) emend. Lawson and Rainey 2016.</title>
        <authorList>
            <person name="Bernard K."/>
            <person name="Burdz T."/>
            <person name="Wiebe D."/>
            <person name="Balcewich B."/>
            <person name="Alfa M."/>
            <person name="Bernier A.-M."/>
        </authorList>
    </citation>
    <scope>NUCLEOTIDE SEQUENCE [LARGE SCALE GENOMIC DNA]</scope>
    <source>
        <strain evidence="1 2">LCDC99A005</strain>
    </source>
</reference>
<dbReference type="Gene3D" id="3.40.50.1000">
    <property type="entry name" value="HAD superfamily/HAD-like"/>
    <property type="match status" value="1"/>
</dbReference>
<name>A0A2A7MEM1_9CLOT</name>
<proteinExistence type="predicted"/>
<dbReference type="Pfam" id="PF08282">
    <property type="entry name" value="Hydrolase_3"/>
    <property type="match status" value="1"/>
</dbReference>
<dbReference type="InterPro" id="IPR036412">
    <property type="entry name" value="HAD-like_sf"/>
</dbReference>
<dbReference type="SUPFAM" id="SSF56784">
    <property type="entry name" value="HAD-like"/>
    <property type="match status" value="1"/>
</dbReference>
<dbReference type="CDD" id="cd07516">
    <property type="entry name" value="HAD_Pase"/>
    <property type="match status" value="1"/>
</dbReference>
<dbReference type="PANTHER" id="PTHR10000:SF8">
    <property type="entry name" value="HAD SUPERFAMILY HYDROLASE-LIKE, TYPE 3"/>
    <property type="match status" value="1"/>
</dbReference>
<dbReference type="PANTHER" id="PTHR10000">
    <property type="entry name" value="PHOSPHOSERINE PHOSPHATASE"/>
    <property type="match status" value="1"/>
</dbReference>
<dbReference type="InterPro" id="IPR006379">
    <property type="entry name" value="HAD-SF_hydro_IIB"/>
</dbReference>